<reference evidence="1" key="1">
    <citation type="submission" date="2019-10" db="EMBL/GenBank/DDBJ databases">
        <authorList>
            <consortium name="PulseNet: The National Subtyping Network for Foodborne Disease Surveillance"/>
            <person name="Tarr C.L."/>
            <person name="Trees E."/>
            <person name="Katz L.S."/>
            <person name="Carleton-Romer H.A."/>
            <person name="Stroika S."/>
            <person name="Kucerova Z."/>
            <person name="Roache K.F."/>
            <person name="Sabol A.L."/>
            <person name="Besser J."/>
            <person name="Gerner-Smidt P."/>
        </authorList>
    </citation>
    <scope>NUCLEOTIDE SEQUENCE</scope>
    <source>
        <strain evidence="1">PNUSAS104160</strain>
    </source>
</reference>
<sequence length="49" mass="5592">LPIYAYLATNSARYKNAKKLISTFQSTFLFRPEKQPDTLAENSTSLCHL</sequence>
<gene>
    <name evidence="1" type="ORF">F8330_23530</name>
</gene>
<name>A0A624URM3_SALER</name>
<dbReference type="EMBL" id="AALHON010000119">
    <property type="protein sequence ID" value="ECZ7154506.1"/>
    <property type="molecule type" value="Genomic_DNA"/>
</dbReference>
<comment type="caution">
    <text evidence="1">The sequence shown here is derived from an EMBL/GenBank/DDBJ whole genome shotgun (WGS) entry which is preliminary data.</text>
</comment>
<protein>
    <submittedName>
        <fullName evidence="1">LysR family transcriptional regulator</fullName>
    </submittedName>
</protein>
<accession>A0A624URM3</accession>
<proteinExistence type="predicted"/>
<dbReference type="AlphaFoldDB" id="A0A624URM3"/>
<organism evidence="1">
    <name type="scientific">Salmonella enterica</name>
    <name type="common">Salmonella choleraesuis</name>
    <dbReference type="NCBI Taxonomy" id="28901"/>
    <lineage>
        <taxon>Bacteria</taxon>
        <taxon>Pseudomonadati</taxon>
        <taxon>Pseudomonadota</taxon>
        <taxon>Gammaproteobacteria</taxon>
        <taxon>Enterobacterales</taxon>
        <taxon>Enterobacteriaceae</taxon>
        <taxon>Salmonella</taxon>
    </lineage>
</organism>
<feature type="non-terminal residue" evidence="1">
    <location>
        <position position="1"/>
    </location>
</feature>
<evidence type="ECO:0000313" key="1">
    <source>
        <dbReference type="EMBL" id="ECZ7154506.1"/>
    </source>
</evidence>